<evidence type="ECO:0000313" key="2">
    <source>
        <dbReference type="Proteomes" id="UP001486207"/>
    </source>
</evidence>
<dbReference type="CDD" id="cd01983">
    <property type="entry name" value="SIMIBI"/>
    <property type="match status" value="1"/>
</dbReference>
<protein>
    <recommendedName>
        <fullName evidence="3">UDP-N-acetylglucosamine kinase</fullName>
    </recommendedName>
</protein>
<dbReference type="Gene3D" id="3.40.50.300">
    <property type="entry name" value="P-loop containing nucleotide triphosphate hydrolases"/>
    <property type="match status" value="1"/>
</dbReference>
<dbReference type="EMBL" id="JBEPFB010000033">
    <property type="protein sequence ID" value="MER7379477.1"/>
    <property type="molecule type" value="Genomic_DNA"/>
</dbReference>
<keyword evidence="2" id="KW-1185">Reference proteome</keyword>
<dbReference type="SUPFAM" id="SSF52540">
    <property type="entry name" value="P-loop containing nucleoside triphosphate hydrolases"/>
    <property type="match status" value="1"/>
</dbReference>
<organism evidence="1 2">
    <name type="scientific">Streptomyces lanatus</name>
    <dbReference type="NCBI Taxonomy" id="66900"/>
    <lineage>
        <taxon>Bacteria</taxon>
        <taxon>Bacillati</taxon>
        <taxon>Actinomycetota</taxon>
        <taxon>Actinomycetes</taxon>
        <taxon>Kitasatosporales</taxon>
        <taxon>Streptomycetaceae</taxon>
        <taxon>Streptomyces</taxon>
    </lineage>
</organism>
<evidence type="ECO:0000313" key="1">
    <source>
        <dbReference type="EMBL" id="MER7379477.1"/>
    </source>
</evidence>
<dbReference type="InterPro" id="IPR027417">
    <property type="entry name" value="P-loop_NTPase"/>
</dbReference>
<reference evidence="1 2" key="1">
    <citation type="submission" date="2024-06" db="EMBL/GenBank/DDBJ databases">
        <title>The Natural Products Discovery Center: Release of the First 8490 Sequenced Strains for Exploring Actinobacteria Biosynthetic Diversity.</title>
        <authorList>
            <person name="Kalkreuter E."/>
            <person name="Kautsar S.A."/>
            <person name="Yang D."/>
            <person name="Bader C.D."/>
            <person name="Teijaro C.N."/>
            <person name="Fluegel L."/>
            <person name="Davis C.M."/>
            <person name="Simpson J.R."/>
            <person name="Lauterbach L."/>
            <person name="Steele A.D."/>
            <person name="Gui C."/>
            <person name="Meng S."/>
            <person name="Li G."/>
            <person name="Viehrig K."/>
            <person name="Ye F."/>
            <person name="Su P."/>
            <person name="Kiefer A.F."/>
            <person name="Nichols A."/>
            <person name="Cepeda A.J."/>
            <person name="Yan W."/>
            <person name="Fan B."/>
            <person name="Jiang Y."/>
            <person name="Adhikari A."/>
            <person name="Zheng C.-J."/>
            <person name="Schuster L."/>
            <person name="Cowan T.M."/>
            <person name="Smanski M.J."/>
            <person name="Chevrette M.G."/>
            <person name="De Carvalho L.P.S."/>
            <person name="Shen B."/>
        </authorList>
    </citation>
    <scope>NUCLEOTIDE SEQUENCE [LARGE SCALE GENOMIC DNA]</scope>
    <source>
        <strain evidence="1 2">NPDC000155</strain>
    </source>
</reference>
<proteinExistence type="predicted"/>
<dbReference type="Proteomes" id="UP001486207">
    <property type="component" value="Unassembled WGS sequence"/>
</dbReference>
<accession>A0ABV1Y6I0</accession>
<gene>
    <name evidence="1" type="ORF">ABT384_43525</name>
</gene>
<sequence>MSIVLIGGPPGAGKSTVAERLASAAEKPTVDIPTDSFCVWVRSGFVPPCLPEAATQNAVVQNVMTDAACAYARGAMTSSSTASWDPYAVLRPSLDVVLSRATAREGRQLKDVEPITGLYGAFGGIGALERCSAGLAEERFLIGG</sequence>
<name>A0ABV1Y6I0_9ACTN</name>
<dbReference type="RefSeq" id="WP_229912540.1">
    <property type="nucleotide sequence ID" value="NZ_BNBM01000031.1"/>
</dbReference>
<evidence type="ECO:0008006" key="3">
    <source>
        <dbReference type="Google" id="ProtNLM"/>
    </source>
</evidence>
<comment type="caution">
    <text evidence="1">The sequence shown here is derived from an EMBL/GenBank/DDBJ whole genome shotgun (WGS) entry which is preliminary data.</text>
</comment>